<accession>A0A5M8PNM6</accession>
<name>A0A5M8PNM6_9LECA</name>
<feature type="region of interest" description="Disordered" evidence="1">
    <location>
        <begin position="216"/>
        <end position="242"/>
    </location>
</feature>
<sequence length="311" mass="33469">MSSSTAAAARWFVPNSEWAALNADYAIVHESALSVRRTVQEYNEALPSRSYSSYRDFLDEIKYLPSPYHIITEGTLVFADVDQHDPSHKEQVLAWAKEPLLETKTAETTAAETALLSALGGKTDAEHLVKLVKVEAPDGLRDVFVNYILNADDQTHRQESPSPLPTGWLCAYDLLAHALLIKPFLSNPSHHPSPTPGPAPPADGVSFRGSPASFLESYCPAPDAPPPPATAPAQRRLPHGHVRPRRQVAAAPLAGAAHRPPALADAHKGALVDALQRTKAALARRPFPAAAGGEERLGGRGRGVGRWRGGR</sequence>
<evidence type="ECO:0000256" key="1">
    <source>
        <dbReference type="SAM" id="MobiDB-lite"/>
    </source>
</evidence>
<evidence type="ECO:0000313" key="2">
    <source>
        <dbReference type="EMBL" id="KAA6411131.1"/>
    </source>
</evidence>
<feature type="region of interest" description="Disordered" evidence="1">
    <location>
        <begin position="286"/>
        <end position="311"/>
    </location>
</feature>
<proteinExistence type="predicted"/>
<evidence type="ECO:0000313" key="3">
    <source>
        <dbReference type="Proteomes" id="UP000324767"/>
    </source>
</evidence>
<gene>
    <name evidence="2" type="ORF">FRX48_05443</name>
</gene>
<comment type="caution">
    <text evidence="2">The sequence shown here is derived from an EMBL/GenBank/DDBJ whole genome shotgun (WGS) entry which is preliminary data.</text>
</comment>
<organism evidence="2 3">
    <name type="scientific">Lasallia pustulata</name>
    <dbReference type="NCBI Taxonomy" id="136370"/>
    <lineage>
        <taxon>Eukaryota</taxon>
        <taxon>Fungi</taxon>
        <taxon>Dikarya</taxon>
        <taxon>Ascomycota</taxon>
        <taxon>Pezizomycotina</taxon>
        <taxon>Lecanoromycetes</taxon>
        <taxon>OSLEUM clade</taxon>
        <taxon>Umbilicariomycetidae</taxon>
        <taxon>Umbilicariales</taxon>
        <taxon>Umbilicariaceae</taxon>
        <taxon>Lasallia</taxon>
    </lineage>
</organism>
<dbReference type="OrthoDB" id="5368764at2759"/>
<reference evidence="2 3" key="1">
    <citation type="submission" date="2019-09" db="EMBL/GenBank/DDBJ databases">
        <title>The hologenome of the rock-dwelling lichen Lasallia pustulata.</title>
        <authorList>
            <person name="Greshake Tzovaras B."/>
            <person name="Segers F."/>
            <person name="Bicker A."/>
            <person name="Dal Grande F."/>
            <person name="Otte J."/>
            <person name="Hankeln T."/>
            <person name="Schmitt I."/>
            <person name="Ebersberger I."/>
        </authorList>
    </citation>
    <scope>NUCLEOTIDE SEQUENCE [LARGE SCALE GENOMIC DNA]</scope>
    <source>
        <strain evidence="2">A1-1</strain>
    </source>
</reference>
<dbReference type="AlphaFoldDB" id="A0A5M8PNM6"/>
<protein>
    <submittedName>
        <fullName evidence="2">Uncharacterized protein</fullName>
    </submittedName>
</protein>
<dbReference type="EMBL" id="VXIT01000008">
    <property type="protein sequence ID" value="KAA6411131.1"/>
    <property type="molecule type" value="Genomic_DNA"/>
</dbReference>
<dbReference type="Proteomes" id="UP000324767">
    <property type="component" value="Unassembled WGS sequence"/>
</dbReference>